<organism evidence="2 3">
    <name type="scientific">Trujillonella endophytica</name>
    <dbReference type="NCBI Taxonomy" id="673521"/>
    <lineage>
        <taxon>Bacteria</taxon>
        <taxon>Bacillati</taxon>
        <taxon>Actinomycetota</taxon>
        <taxon>Actinomycetes</taxon>
        <taxon>Geodermatophilales</taxon>
        <taxon>Geodermatophilaceae</taxon>
        <taxon>Trujillonella</taxon>
    </lineage>
</organism>
<dbReference type="EMBL" id="FOEE01000025">
    <property type="protein sequence ID" value="SEP29678.1"/>
    <property type="molecule type" value="Genomic_DNA"/>
</dbReference>
<protein>
    <submittedName>
        <fullName evidence="2">Uncharacterized protein</fullName>
    </submittedName>
</protein>
<proteinExistence type="predicted"/>
<evidence type="ECO:0000313" key="3">
    <source>
        <dbReference type="Proteomes" id="UP000198960"/>
    </source>
</evidence>
<keyword evidence="3" id="KW-1185">Reference proteome</keyword>
<dbReference type="Proteomes" id="UP000198960">
    <property type="component" value="Unassembled WGS sequence"/>
</dbReference>
<accession>A0A1H8WRF6</accession>
<evidence type="ECO:0000256" key="1">
    <source>
        <dbReference type="SAM" id="MobiDB-lite"/>
    </source>
</evidence>
<name>A0A1H8WRF6_9ACTN</name>
<dbReference type="AlphaFoldDB" id="A0A1H8WRF6"/>
<evidence type="ECO:0000313" key="2">
    <source>
        <dbReference type="EMBL" id="SEP29678.1"/>
    </source>
</evidence>
<sequence length="199" mass="23030">MSAAEETAEALVDVWVEEVRRLVPEVQAVREKYDRDSRAMDRNDSWPPLTEEDMFANWRRLWAAQHHLVWAAYQLERWVARLARERRQKKPKPDPVLADLRNALEHLDEADLDEFTAMATSNPARTTSLRKLPGGQLLIGTGGNPRRLFNLIDSAEIEERAWAVTTSTDRLEQEGEDYAHDLMARGEWPPWEPDDEEEG</sequence>
<dbReference type="OrthoDB" id="4245369at2"/>
<feature type="region of interest" description="Disordered" evidence="1">
    <location>
        <begin position="180"/>
        <end position="199"/>
    </location>
</feature>
<gene>
    <name evidence="2" type="ORF">SAMN05660991_04622</name>
</gene>
<dbReference type="RefSeq" id="WP_091949599.1">
    <property type="nucleotide sequence ID" value="NZ_FOEE01000025.1"/>
</dbReference>
<reference evidence="3" key="1">
    <citation type="submission" date="2016-10" db="EMBL/GenBank/DDBJ databases">
        <authorList>
            <person name="Varghese N."/>
            <person name="Submissions S."/>
        </authorList>
    </citation>
    <scope>NUCLEOTIDE SEQUENCE [LARGE SCALE GENOMIC DNA]</scope>
    <source>
        <strain evidence="3">DSM 45413</strain>
    </source>
</reference>